<dbReference type="AlphaFoldDB" id="A0A4V6D4B9"/>
<dbReference type="EMBL" id="CM016558">
    <property type="protein sequence ID" value="TKW05986.1"/>
    <property type="molecule type" value="Genomic_DNA"/>
</dbReference>
<feature type="signal peptide" evidence="1">
    <location>
        <begin position="1"/>
        <end position="25"/>
    </location>
</feature>
<gene>
    <name evidence="2" type="ORF">SEVIR_7G212650v2</name>
</gene>
<evidence type="ECO:0000256" key="1">
    <source>
        <dbReference type="SAM" id="SignalP"/>
    </source>
</evidence>
<organism evidence="2 3">
    <name type="scientific">Setaria viridis</name>
    <name type="common">Green bristlegrass</name>
    <name type="synonym">Setaria italica subsp. viridis</name>
    <dbReference type="NCBI Taxonomy" id="4556"/>
    <lineage>
        <taxon>Eukaryota</taxon>
        <taxon>Viridiplantae</taxon>
        <taxon>Streptophyta</taxon>
        <taxon>Embryophyta</taxon>
        <taxon>Tracheophyta</taxon>
        <taxon>Spermatophyta</taxon>
        <taxon>Magnoliopsida</taxon>
        <taxon>Liliopsida</taxon>
        <taxon>Poales</taxon>
        <taxon>Poaceae</taxon>
        <taxon>PACMAD clade</taxon>
        <taxon>Panicoideae</taxon>
        <taxon>Panicodae</taxon>
        <taxon>Paniceae</taxon>
        <taxon>Cenchrinae</taxon>
        <taxon>Setaria</taxon>
    </lineage>
</organism>
<keyword evidence="3" id="KW-1185">Reference proteome</keyword>
<name>A0A4V6D4B9_SETVI</name>
<evidence type="ECO:0000313" key="2">
    <source>
        <dbReference type="EMBL" id="TKW05986.1"/>
    </source>
</evidence>
<dbReference type="Gramene" id="TKW05986">
    <property type="protein sequence ID" value="TKW05986"/>
    <property type="gene ID" value="SEVIR_7G212650v2"/>
</dbReference>
<feature type="chain" id="PRO_5020642682" evidence="1">
    <location>
        <begin position="26"/>
        <end position="46"/>
    </location>
</feature>
<proteinExistence type="predicted"/>
<reference evidence="2" key="1">
    <citation type="submission" date="2019-03" db="EMBL/GenBank/DDBJ databases">
        <title>WGS assembly of Setaria viridis.</title>
        <authorList>
            <person name="Huang P."/>
            <person name="Jenkins J."/>
            <person name="Grimwood J."/>
            <person name="Barry K."/>
            <person name="Healey A."/>
            <person name="Mamidi S."/>
            <person name="Sreedasyam A."/>
            <person name="Shu S."/>
            <person name="Feldman M."/>
            <person name="Wu J."/>
            <person name="Yu Y."/>
            <person name="Chen C."/>
            <person name="Johnson J."/>
            <person name="Rokhsar D."/>
            <person name="Baxter I."/>
            <person name="Schmutz J."/>
            <person name="Brutnell T."/>
            <person name="Kellogg E."/>
        </authorList>
    </citation>
    <scope>NUCLEOTIDE SEQUENCE [LARGE SCALE GENOMIC DNA]</scope>
</reference>
<dbReference type="Proteomes" id="UP000298652">
    <property type="component" value="Chromosome 7"/>
</dbReference>
<keyword evidence="1" id="KW-0732">Signal</keyword>
<evidence type="ECO:0000313" key="3">
    <source>
        <dbReference type="Proteomes" id="UP000298652"/>
    </source>
</evidence>
<sequence length="46" mass="5250">MGMHSCELIVLVLYSLCSKSYVSLAFQIQICYYVSRYYIHLVAIGA</sequence>
<accession>A0A4V6D4B9</accession>
<protein>
    <submittedName>
        <fullName evidence="2">Uncharacterized protein</fullName>
    </submittedName>
</protein>